<dbReference type="Gene3D" id="2.40.10.10">
    <property type="entry name" value="Trypsin-like serine proteases"/>
    <property type="match status" value="2"/>
</dbReference>
<dbReference type="GO" id="GO:0004252">
    <property type="term" value="F:serine-type endopeptidase activity"/>
    <property type="evidence" value="ECO:0007669"/>
    <property type="project" value="InterPro"/>
</dbReference>
<evidence type="ECO:0000259" key="3">
    <source>
        <dbReference type="PROSITE" id="PS50240"/>
    </source>
</evidence>
<keyword evidence="1" id="KW-1015">Disulfide bond</keyword>
<reference evidence="4" key="4">
    <citation type="submission" date="2025-09" db="UniProtKB">
        <authorList>
            <consortium name="Ensembl"/>
        </authorList>
    </citation>
    <scope>IDENTIFICATION</scope>
</reference>
<dbReference type="GeneTree" id="ENSGT01030000234551"/>
<feature type="chain" id="PRO_5003902230" description="Peptidase S1 domain-containing protein" evidence="2">
    <location>
        <begin position="27"/>
        <end position="155"/>
    </location>
</feature>
<dbReference type="Proteomes" id="UP000007267">
    <property type="component" value="Unassembled WGS sequence"/>
</dbReference>
<dbReference type="AlphaFoldDB" id="K7FX47"/>
<proteinExistence type="predicted"/>
<dbReference type="HOGENOM" id="CLU_006842_13_1_1"/>
<dbReference type="InterPro" id="IPR033116">
    <property type="entry name" value="TRYPSIN_SER"/>
</dbReference>
<dbReference type="PROSITE" id="PS00135">
    <property type="entry name" value="TRYPSIN_SER"/>
    <property type="match status" value="1"/>
</dbReference>
<reference evidence="4" key="3">
    <citation type="submission" date="2025-08" db="UniProtKB">
        <authorList>
            <consortium name="Ensembl"/>
        </authorList>
    </citation>
    <scope>IDENTIFICATION</scope>
</reference>
<sequence length="155" mass="16714">MVYIPFPVSATILLFFLTAVSQLARPAKLNEHVKTIPMAGPFENLPRGTNCSIAGWGCTVPGDNSSVVSRLREVDVEVLDDDKCTSAFYFPMLMLCAGRPQEGKDAAQGDSGSPLVCKDKVQGVVSKGSTSGTLPGTYTSVSFYNDWIKDTMRRA</sequence>
<dbReference type="PROSITE" id="PS50240">
    <property type="entry name" value="TRYPSIN_DOM"/>
    <property type="match status" value="1"/>
</dbReference>
<dbReference type="PANTHER" id="PTHR24271:SF50">
    <property type="match status" value="1"/>
</dbReference>
<feature type="domain" description="Peptidase S1" evidence="3">
    <location>
        <begin position="19"/>
        <end position="153"/>
    </location>
</feature>
<dbReference type="CDD" id="cd00190">
    <property type="entry name" value="Tryp_SPc"/>
    <property type="match status" value="1"/>
</dbReference>
<evidence type="ECO:0000256" key="2">
    <source>
        <dbReference type="SAM" id="SignalP"/>
    </source>
</evidence>
<dbReference type="eggNOG" id="KOG3627">
    <property type="taxonomic scope" value="Eukaryota"/>
</dbReference>
<dbReference type="SUPFAM" id="SSF50494">
    <property type="entry name" value="Trypsin-like serine proteases"/>
    <property type="match status" value="1"/>
</dbReference>
<dbReference type="SMART" id="SM00020">
    <property type="entry name" value="Tryp_SPc"/>
    <property type="match status" value="1"/>
</dbReference>
<evidence type="ECO:0000256" key="1">
    <source>
        <dbReference type="ARBA" id="ARBA00023157"/>
    </source>
</evidence>
<dbReference type="InterPro" id="IPR009003">
    <property type="entry name" value="Peptidase_S1_PA"/>
</dbReference>
<accession>K7FX47</accession>
<dbReference type="EMBL" id="AGCU01110611">
    <property type="status" value="NOT_ANNOTATED_CDS"/>
    <property type="molecule type" value="Genomic_DNA"/>
</dbReference>
<evidence type="ECO:0000313" key="4">
    <source>
        <dbReference type="Ensembl" id="ENSPSIP00000012607.1"/>
    </source>
</evidence>
<dbReference type="InterPro" id="IPR001254">
    <property type="entry name" value="Trypsin_dom"/>
</dbReference>
<reference evidence="5" key="1">
    <citation type="submission" date="2011-10" db="EMBL/GenBank/DDBJ databases">
        <authorList>
            <consortium name="Soft-shell Turtle Genome Consortium"/>
        </authorList>
    </citation>
    <scope>NUCLEOTIDE SEQUENCE [LARGE SCALE GENOMIC DNA]</scope>
    <source>
        <strain evidence="5">Daiwa-1</strain>
    </source>
</reference>
<protein>
    <recommendedName>
        <fullName evidence="3">Peptidase S1 domain-containing protein</fullName>
    </recommendedName>
</protein>
<reference evidence="5" key="2">
    <citation type="journal article" date="2013" name="Nat. Genet.">
        <title>The draft genomes of soft-shell turtle and green sea turtle yield insights into the development and evolution of the turtle-specific body plan.</title>
        <authorList>
            <person name="Wang Z."/>
            <person name="Pascual-Anaya J."/>
            <person name="Zadissa A."/>
            <person name="Li W."/>
            <person name="Niimura Y."/>
            <person name="Huang Z."/>
            <person name="Li C."/>
            <person name="White S."/>
            <person name="Xiong Z."/>
            <person name="Fang D."/>
            <person name="Wang B."/>
            <person name="Ming Y."/>
            <person name="Chen Y."/>
            <person name="Zheng Y."/>
            <person name="Kuraku S."/>
            <person name="Pignatelli M."/>
            <person name="Herrero J."/>
            <person name="Beal K."/>
            <person name="Nozawa M."/>
            <person name="Li Q."/>
            <person name="Wang J."/>
            <person name="Zhang H."/>
            <person name="Yu L."/>
            <person name="Shigenobu S."/>
            <person name="Wang J."/>
            <person name="Liu J."/>
            <person name="Flicek P."/>
            <person name="Searle S."/>
            <person name="Wang J."/>
            <person name="Kuratani S."/>
            <person name="Yin Y."/>
            <person name="Aken B."/>
            <person name="Zhang G."/>
            <person name="Irie N."/>
        </authorList>
    </citation>
    <scope>NUCLEOTIDE SEQUENCE [LARGE SCALE GENOMIC DNA]</scope>
    <source>
        <strain evidence="5">Daiwa-1</strain>
    </source>
</reference>
<organism evidence="4 5">
    <name type="scientific">Pelodiscus sinensis</name>
    <name type="common">Chinese softshell turtle</name>
    <name type="synonym">Trionyx sinensis</name>
    <dbReference type="NCBI Taxonomy" id="13735"/>
    <lineage>
        <taxon>Eukaryota</taxon>
        <taxon>Metazoa</taxon>
        <taxon>Chordata</taxon>
        <taxon>Craniata</taxon>
        <taxon>Vertebrata</taxon>
        <taxon>Euteleostomi</taxon>
        <taxon>Archelosauria</taxon>
        <taxon>Testudinata</taxon>
        <taxon>Testudines</taxon>
        <taxon>Cryptodira</taxon>
        <taxon>Trionychia</taxon>
        <taxon>Trionychidae</taxon>
        <taxon>Pelodiscus</taxon>
    </lineage>
</organism>
<name>K7FX47_PELSI</name>
<dbReference type="GO" id="GO:0006508">
    <property type="term" value="P:proteolysis"/>
    <property type="evidence" value="ECO:0007669"/>
    <property type="project" value="InterPro"/>
</dbReference>
<keyword evidence="2" id="KW-0732">Signal</keyword>
<dbReference type="Ensembl" id="ENSPSIT00000012668.1">
    <property type="protein sequence ID" value="ENSPSIP00000012607.1"/>
    <property type="gene ID" value="ENSPSIG00000011362.1"/>
</dbReference>
<feature type="signal peptide" evidence="2">
    <location>
        <begin position="1"/>
        <end position="26"/>
    </location>
</feature>
<dbReference type="PANTHER" id="PTHR24271">
    <property type="entry name" value="KALLIKREIN-RELATED"/>
    <property type="match status" value="1"/>
</dbReference>
<evidence type="ECO:0000313" key="5">
    <source>
        <dbReference type="Proteomes" id="UP000007267"/>
    </source>
</evidence>
<keyword evidence="5" id="KW-1185">Reference proteome</keyword>
<dbReference type="STRING" id="13735.ENSPSIP00000012607"/>
<dbReference type="Pfam" id="PF00089">
    <property type="entry name" value="Trypsin"/>
    <property type="match status" value="1"/>
</dbReference>
<dbReference type="InterPro" id="IPR043504">
    <property type="entry name" value="Peptidase_S1_PA_chymotrypsin"/>
</dbReference>